<comment type="caution">
    <text evidence="2">The sequence shown here is derived from an EMBL/GenBank/DDBJ whole genome shotgun (WGS) entry which is preliminary data.</text>
</comment>
<organism evidence="2 3">
    <name type="scientific">Dichanthelium oligosanthes</name>
    <dbReference type="NCBI Taxonomy" id="888268"/>
    <lineage>
        <taxon>Eukaryota</taxon>
        <taxon>Viridiplantae</taxon>
        <taxon>Streptophyta</taxon>
        <taxon>Embryophyta</taxon>
        <taxon>Tracheophyta</taxon>
        <taxon>Spermatophyta</taxon>
        <taxon>Magnoliopsida</taxon>
        <taxon>Liliopsida</taxon>
        <taxon>Poales</taxon>
        <taxon>Poaceae</taxon>
        <taxon>PACMAD clade</taxon>
        <taxon>Panicoideae</taxon>
        <taxon>Panicodae</taxon>
        <taxon>Paniceae</taxon>
        <taxon>Dichantheliinae</taxon>
        <taxon>Dichanthelium</taxon>
    </lineage>
</organism>
<evidence type="ECO:0000259" key="1">
    <source>
        <dbReference type="Pfam" id="PF07762"/>
    </source>
</evidence>
<dbReference type="PANTHER" id="PTHR33074">
    <property type="entry name" value="EXPRESSED PROTEIN-RELATED"/>
    <property type="match status" value="1"/>
</dbReference>
<dbReference type="Proteomes" id="UP000095767">
    <property type="component" value="Unassembled WGS sequence"/>
</dbReference>
<dbReference type="InterPro" id="IPR011676">
    <property type="entry name" value="DUF1618"/>
</dbReference>
<sequence length="269" mass="28965">MNTTACARTTTGLPISVSLRLAAPPEGSRVCVQLPAGVKVRYIPIVVAVHGDSVLVQVAGIEVERCMSRSTTDHFIYNGGDAAADPPRPPSLCLLPPRSLTGGEESAGRRYLYSDATGLLRRGEGEFVVAELNMKDLSDGAELVLLRLHSAGRGEWSVKRPPISRYDYGKGGKLPSSWRNDTVIPFGDRLCWVDLSRGLLFSDVIHDSPGLRYVPLPVDPCFGRCRSLYRNVCATAAASGAIKFVNVFPHRCCGRGSALTMPTPSTPGR</sequence>
<dbReference type="EMBL" id="LWDX02014479">
    <property type="protein sequence ID" value="OEL34726.1"/>
    <property type="molecule type" value="Genomic_DNA"/>
</dbReference>
<evidence type="ECO:0000313" key="3">
    <source>
        <dbReference type="Proteomes" id="UP000095767"/>
    </source>
</evidence>
<evidence type="ECO:0000313" key="2">
    <source>
        <dbReference type="EMBL" id="OEL34726.1"/>
    </source>
</evidence>
<proteinExistence type="predicted"/>
<name>A0A1E5WBC5_9POAL</name>
<feature type="domain" description="DUF1618" evidence="1">
    <location>
        <begin position="192"/>
        <end position="253"/>
    </location>
</feature>
<reference evidence="2 3" key="1">
    <citation type="submission" date="2016-09" db="EMBL/GenBank/DDBJ databases">
        <title>The draft genome of Dichanthelium oligosanthes: A C3 panicoid grass species.</title>
        <authorList>
            <person name="Studer A.J."/>
            <person name="Schnable J.C."/>
            <person name="Brutnell T.P."/>
        </authorList>
    </citation>
    <scope>NUCLEOTIDE SEQUENCE [LARGE SCALE GENOMIC DNA]</scope>
    <source>
        <strain evidence="3">cv. Kellogg 1175</strain>
        <tissue evidence="2">Leaf</tissue>
    </source>
</reference>
<dbReference type="PANTHER" id="PTHR33074:SF124">
    <property type="entry name" value="DUF1618 DOMAIN-CONTAINING PROTEIN"/>
    <property type="match status" value="1"/>
</dbReference>
<protein>
    <recommendedName>
        <fullName evidence="1">DUF1618 domain-containing protein</fullName>
    </recommendedName>
</protein>
<dbReference type="Pfam" id="PF07762">
    <property type="entry name" value="DUF1618"/>
    <property type="match status" value="1"/>
</dbReference>
<dbReference type="OrthoDB" id="693495at2759"/>
<keyword evidence="3" id="KW-1185">Reference proteome</keyword>
<gene>
    <name evidence="2" type="ORF">BAE44_0004255</name>
</gene>
<dbReference type="AlphaFoldDB" id="A0A1E5WBC5"/>
<accession>A0A1E5WBC5</accession>